<feature type="compositionally biased region" description="Basic and acidic residues" evidence="1">
    <location>
        <begin position="67"/>
        <end position="91"/>
    </location>
</feature>
<dbReference type="AlphaFoldDB" id="L8GB13"/>
<evidence type="ECO:0008006" key="4">
    <source>
        <dbReference type="Google" id="ProtNLM"/>
    </source>
</evidence>
<feature type="compositionally biased region" description="Polar residues" evidence="1">
    <location>
        <begin position="9"/>
        <end position="24"/>
    </location>
</feature>
<dbReference type="STRING" id="658429.L8GB13"/>
<reference evidence="3" key="1">
    <citation type="submission" date="2010-09" db="EMBL/GenBank/DDBJ databases">
        <title>The genome sequence of Geomyces destructans 20631-21.</title>
        <authorList>
            <consortium name="The Broad Institute Genome Sequencing Platform"/>
            <person name="Cuomo C.A."/>
            <person name="Blehert D.S."/>
            <person name="Lorch J.M."/>
            <person name="Young S.K."/>
            <person name="Zeng Q."/>
            <person name="Gargeya S."/>
            <person name="Fitzgerald M."/>
            <person name="Haas B."/>
            <person name="Abouelleil A."/>
            <person name="Alvarado L."/>
            <person name="Arachchi H.M."/>
            <person name="Berlin A."/>
            <person name="Brown A."/>
            <person name="Chapman S.B."/>
            <person name="Chen Z."/>
            <person name="Dunbar C."/>
            <person name="Freedman E."/>
            <person name="Gearin G."/>
            <person name="Gellesch M."/>
            <person name="Goldberg J."/>
            <person name="Griggs A."/>
            <person name="Gujja S."/>
            <person name="Heiman D."/>
            <person name="Howarth C."/>
            <person name="Larson L."/>
            <person name="Lui A."/>
            <person name="MacDonald P.J.P."/>
            <person name="Montmayeur A."/>
            <person name="Murphy C."/>
            <person name="Neiman D."/>
            <person name="Pearson M."/>
            <person name="Priest M."/>
            <person name="Roberts A."/>
            <person name="Saif S."/>
            <person name="Shea T."/>
            <person name="Shenoy N."/>
            <person name="Sisk P."/>
            <person name="Stolte C."/>
            <person name="Sykes S."/>
            <person name="Wortman J."/>
            <person name="Nusbaum C."/>
            <person name="Birren B."/>
        </authorList>
    </citation>
    <scope>NUCLEOTIDE SEQUENCE [LARGE SCALE GENOMIC DNA]</scope>
    <source>
        <strain evidence="3">ATCC MYA-4855 / 20631-21</strain>
    </source>
</reference>
<protein>
    <recommendedName>
        <fullName evidence="4">Retrotransposon gag domain-containing protein</fullName>
    </recommendedName>
</protein>
<sequence length="301" mass="33721">MEAPFAGATTRSRSQNQDVTQTIRGDSPQPRERSPLASSGGYGQERDAGDSSEGLTDPPSDLDEKVEEGRRAVDRLEQQVREARATKKRAVESRIAELELQELRKERLEQELQELLHGLLPGKARKQPGSAIAGGDDAEGALDGASSISGDSVADRRHRSRKAPRFRDLPIFRGKNLREAQSFVAGADRRFRIDDGLQYATDQNKIDYCVLAFGPGPAAKWERYERREGLGSTTWGKFKEWMMDSILDPSNRVFDTIMSYNAAKQGETQSAEDFAAYLDTLELELRIDEEKLRKNNLYAKL</sequence>
<dbReference type="EMBL" id="GL573232">
    <property type="protein sequence ID" value="ELR09211.1"/>
    <property type="molecule type" value="Genomic_DNA"/>
</dbReference>
<organism evidence="2 3">
    <name type="scientific">Pseudogymnoascus destructans (strain ATCC MYA-4855 / 20631-21)</name>
    <name type="common">Bat white-nose syndrome fungus</name>
    <name type="synonym">Geomyces destructans</name>
    <dbReference type="NCBI Taxonomy" id="658429"/>
    <lineage>
        <taxon>Eukaryota</taxon>
        <taxon>Fungi</taxon>
        <taxon>Dikarya</taxon>
        <taxon>Ascomycota</taxon>
        <taxon>Pezizomycotina</taxon>
        <taxon>Leotiomycetes</taxon>
        <taxon>Thelebolales</taxon>
        <taxon>Thelebolaceae</taxon>
        <taxon>Pseudogymnoascus</taxon>
    </lineage>
</organism>
<evidence type="ECO:0000313" key="2">
    <source>
        <dbReference type="EMBL" id="ELR09211.1"/>
    </source>
</evidence>
<accession>L8GB13</accession>
<dbReference type="OrthoDB" id="5588148at2759"/>
<dbReference type="InParanoid" id="L8GB13"/>
<evidence type="ECO:0000256" key="1">
    <source>
        <dbReference type="SAM" id="MobiDB-lite"/>
    </source>
</evidence>
<proteinExistence type="predicted"/>
<feature type="region of interest" description="Disordered" evidence="1">
    <location>
        <begin position="1"/>
        <end position="91"/>
    </location>
</feature>
<keyword evidence="3" id="KW-1185">Reference proteome</keyword>
<feature type="compositionally biased region" description="Low complexity" evidence="1">
    <location>
        <begin position="129"/>
        <end position="147"/>
    </location>
</feature>
<feature type="region of interest" description="Disordered" evidence="1">
    <location>
        <begin position="122"/>
        <end position="161"/>
    </location>
</feature>
<evidence type="ECO:0000313" key="3">
    <source>
        <dbReference type="Proteomes" id="UP000011064"/>
    </source>
</evidence>
<dbReference type="VEuPathDB" id="FungiDB:GMDG_03785"/>
<dbReference type="Proteomes" id="UP000011064">
    <property type="component" value="Unassembled WGS sequence"/>
</dbReference>
<name>L8GB13_PSED2</name>
<dbReference type="HOGENOM" id="CLU_080500_0_0_1"/>
<gene>
    <name evidence="2" type="ORF">GMDG_03785</name>
</gene>